<keyword evidence="2" id="KW-1185">Reference proteome</keyword>
<dbReference type="Proteomes" id="UP000276133">
    <property type="component" value="Unassembled WGS sequence"/>
</dbReference>
<sequence length="134" mass="16204">MIFKLIIRLTLSIDIRFDSSVLKITREKNIIGCIKSVFHVVNEIYPDYHERKYQNILFTFPRFYANFQKSANISIKSYSRFNFSDKIDSSIYLGDNYLNRIWINLRKNIGFISYLKRNMIKHKIKQIFFFLIDL</sequence>
<evidence type="ECO:0000313" key="1">
    <source>
        <dbReference type="EMBL" id="RNA38465.1"/>
    </source>
</evidence>
<proteinExistence type="predicted"/>
<gene>
    <name evidence="1" type="ORF">BpHYR1_047573</name>
</gene>
<dbReference type="EMBL" id="REGN01000870">
    <property type="protein sequence ID" value="RNA38465.1"/>
    <property type="molecule type" value="Genomic_DNA"/>
</dbReference>
<organism evidence="1 2">
    <name type="scientific">Brachionus plicatilis</name>
    <name type="common">Marine rotifer</name>
    <name type="synonym">Brachionus muelleri</name>
    <dbReference type="NCBI Taxonomy" id="10195"/>
    <lineage>
        <taxon>Eukaryota</taxon>
        <taxon>Metazoa</taxon>
        <taxon>Spiralia</taxon>
        <taxon>Gnathifera</taxon>
        <taxon>Rotifera</taxon>
        <taxon>Eurotatoria</taxon>
        <taxon>Monogononta</taxon>
        <taxon>Pseudotrocha</taxon>
        <taxon>Ploima</taxon>
        <taxon>Brachionidae</taxon>
        <taxon>Brachionus</taxon>
    </lineage>
</organism>
<reference evidence="1 2" key="1">
    <citation type="journal article" date="2018" name="Sci. Rep.">
        <title>Genomic signatures of local adaptation to the degree of environmental predictability in rotifers.</title>
        <authorList>
            <person name="Franch-Gras L."/>
            <person name="Hahn C."/>
            <person name="Garcia-Roger E.M."/>
            <person name="Carmona M.J."/>
            <person name="Serra M."/>
            <person name="Gomez A."/>
        </authorList>
    </citation>
    <scope>NUCLEOTIDE SEQUENCE [LARGE SCALE GENOMIC DNA]</scope>
    <source>
        <strain evidence="1">HYR1</strain>
    </source>
</reference>
<dbReference type="AlphaFoldDB" id="A0A3M7SRZ9"/>
<evidence type="ECO:0000313" key="2">
    <source>
        <dbReference type="Proteomes" id="UP000276133"/>
    </source>
</evidence>
<accession>A0A3M7SRZ9</accession>
<comment type="caution">
    <text evidence="1">The sequence shown here is derived from an EMBL/GenBank/DDBJ whole genome shotgun (WGS) entry which is preliminary data.</text>
</comment>
<protein>
    <submittedName>
        <fullName evidence="1">Uncharacterized protein</fullName>
    </submittedName>
</protein>
<name>A0A3M7SRZ9_BRAPC</name>